<keyword evidence="2" id="KW-1185">Reference proteome</keyword>
<comment type="caution">
    <text evidence="1">The sequence shown here is derived from an EMBL/GenBank/DDBJ whole genome shotgun (WGS) entry which is preliminary data.</text>
</comment>
<dbReference type="SUPFAM" id="SSF54171">
    <property type="entry name" value="DNA-binding domain"/>
    <property type="match status" value="1"/>
</dbReference>
<evidence type="ECO:0000313" key="1">
    <source>
        <dbReference type="EMBL" id="CAI2376091.1"/>
    </source>
</evidence>
<protein>
    <recommendedName>
        <fullName evidence="3">AP2/ERF domain-containing protein</fullName>
    </recommendedName>
</protein>
<evidence type="ECO:0008006" key="3">
    <source>
        <dbReference type="Google" id="ProtNLM"/>
    </source>
</evidence>
<dbReference type="EMBL" id="CAMPGE010017623">
    <property type="protein sequence ID" value="CAI2376091.1"/>
    <property type="molecule type" value="Genomic_DNA"/>
</dbReference>
<dbReference type="AlphaFoldDB" id="A0AAD1XNB0"/>
<gene>
    <name evidence="1" type="ORF">ECRASSUSDP1_LOCUS17460</name>
</gene>
<dbReference type="GO" id="GO:0003677">
    <property type="term" value="F:DNA binding"/>
    <property type="evidence" value="ECO:0007669"/>
    <property type="project" value="InterPro"/>
</dbReference>
<evidence type="ECO:0000313" key="2">
    <source>
        <dbReference type="Proteomes" id="UP001295684"/>
    </source>
</evidence>
<reference evidence="1" key="1">
    <citation type="submission" date="2023-07" db="EMBL/GenBank/DDBJ databases">
        <authorList>
            <consortium name="AG Swart"/>
            <person name="Singh M."/>
            <person name="Singh A."/>
            <person name="Seah K."/>
            <person name="Emmerich C."/>
        </authorList>
    </citation>
    <scope>NUCLEOTIDE SEQUENCE</scope>
    <source>
        <strain evidence="1">DP1</strain>
    </source>
</reference>
<dbReference type="InterPro" id="IPR036955">
    <property type="entry name" value="AP2/ERF_dom_sf"/>
</dbReference>
<dbReference type="GO" id="GO:0003700">
    <property type="term" value="F:DNA-binding transcription factor activity"/>
    <property type="evidence" value="ECO:0007669"/>
    <property type="project" value="InterPro"/>
</dbReference>
<sequence>MIVSEDILNQKLRQLAFIGLSIKDLNNLSEIVKGSFTARAQAYEIGNSQVFKYPNTSNLGNMVNITSLPAYAVMYNVASEPLEEYDVVELNHPLSPQVVSYQMPNQIYVMNNSFPAMYNPMVFTDPELPESTNSSRKNTFVPGEESKVDQLPKTGIVSGAKIGLLRKVLEGIQDDSQILISSKPKNKSNKIRKSNRHSRYRGVSLNGKKWQVMIMGPIKKKYFGGIATEREAAIFYDKLSILTNGLAAKTNFNYRKSDLMKMMAELEYMETQVS</sequence>
<organism evidence="1 2">
    <name type="scientific">Euplotes crassus</name>
    <dbReference type="NCBI Taxonomy" id="5936"/>
    <lineage>
        <taxon>Eukaryota</taxon>
        <taxon>Sar</taxon>
        <taxon>Alveolata</taxon>
        <taxon>Ciliophora</taxon>
        <taxon>Intramacronucleata</taxon>
        <taxon>Spirotrichea</taxon>
        <taxon>Hypotrichia</taxon>
        <taxon>Euplotida</taxon>
        <taxon>Euplotidae</taxon>
        <taxon>Moneuplotes</taxon>
    </lineage>
</organism>
<dbReference type="InterPro" id="IPR016177">
    <property type="entry name" value="DNA-bd_dom_sf"/>
</dbReference>
<proteinExistence type="predicted"/>
<accession>A0AAD1XNB0</accession>
<dbReference type="Gene3D" id="3.30.730.10">
    <property type="entry name" value="AP2/ERF domain"/>
    <property type="match status" value="1"/>
</dbReference>
<name>A0AAD1XNB0_EUPCR</name>
<dbReference type="Proteomes" id="UP001295684">
    <property type="component" value="Unassembled WGS sequence"/>
</dbReference>